<keyword evidence="1" id="KW-1133">Transmembrane helix</keyword>
<comment type="caution">
    <text evidence="2">The sequence shown here is derived from an EMBL/GenBank/DDBJ whole genome shotgun (WGS) entry which is preliminary data.</text>
</comment>
<accession>A0A839EM68</accession>
<keyword evidence="1" id="KW-0812">Transmembrane</keyword>
<protein>
    <submittedName>
        <fullName evidence="2">Uncharacterized protein</fullName>
    </submittedName>
</protein>
<dbReference type="Proteomes" id="UP000549052">
    <property type="component" value="Unassembled WGS sequence"/>
</dbReference>
<organism evidence="2 3">
    <name type="scientific">Phyllobacterium myrsinacearum</name>
    <dbReference type="NCBI Taxonomy" id="28101"/>
    <lineage>
        <taxon>Bacteria</taxon>
        <taxon>Pseudomonadati</taxon>
        <taxon>Pseudomonadota</taxon>
        <taxon>Alphaproteobacteria</taxon>
        <taxon>Hyphomicrobiales</taxon>
        <taxon>Phyllobacteriaceae</taxon>
        <taxon>Phyllobacterium</taxon>
    </lineage>
</organism>
<name>A0A839EM68_9HYPH</name>
<evidence type="ECO:0000313" key="3">
    <source>
        <dbReference type="Proteomes" id="UP000549052"/>
    </source>
</evidence>
<keyword evidence="1" id="KW-0472">Membrane</keyword>
<sequence>MSLVQNQPVYANSGGGWWIICQARVLLRRYLATGFVILVLYGPCIAGLSILCIHTLTAEQNRCVRIASTVSAGDFCTTTHEPVALR</sequence>
<keyword evidence="3" id="KW-1185">Reference proteome</keyword>
<dbReference type="AlphaFoldDB" id="A0A839EM68"/>
<reference evidence="2 3" key="1">
    <citation type="submission" date="2020-07" db="EMBL/GenBank/DDBJ databases">
        <title>Genomic Encyclopedia of Type Strains, Phase IV (KMG-V): Genome sequencing to study the core and pangenomes of soil and plant-associated prokaryotes.</title>
        <authorList>
            <person name="Whitman W."/>
        </authorList>
    </citation>
    <scope>NUCLEOTIDE SEQUENCE [LARGE SCALE GENOMIC DNA]</scope>
    <source>
        <strain evidence="2 3">AN3</strain>
    </source>
</reference>
<feature type="transmembrane region" description="Helical" evidence="1">
    <location>
        <begin position="30"/>
        <end position="56"/>
    </location>
</feature>
<dbReference type="EMBL" id="JACGXN010000003">
    <property type="protein sequence ID" value="MBA8879305.1"/>
    <property type="molecule type" value="Genomic_DNA"/>
</dbReference>
<proteinExistence type="predicted"/>
<gene>
    <name evidence="2" type="ORF">FHW16_003023</name>
</gene>
<evidence type="ECO:0000313" key="2">
    <source>
        <dbReference type="EMBL" id="MBA8879305.1"/>
    </source>
</evidence>
<evidence type="ECO:0000256" key="1">
    <source>
        <dbReference type="SAM" id="Phobius"/>
    </source>
</evidence>